<dbReference type="AlphaFoldDB" id="A0A8R1TR97"/>
<dbReference type="EnsemblMetazoa" id="OVOC3187.1">
    <property type="protein sequence ID" value="OVOC3187.1"/>
    <property type="gene ID" value="WBGene00239996"/>
</dbReference>
<feature type="transmembrane region" description="Helical" evidence="1">
    <location>
        <begin position="41"/>
        <end position="65"/>
    </location>
</feature>
<reference evidence="2" key="2">
    <citation type="submission" date="2022-06" db="UniProtKB">
        <authorList>
            <consortium name="EnsemblMetazoa"/>
        </authorList>
    </citation>
    <scope>IDENTIFICATION</scope>
</reference>
<evidence type="ECO:0000256" key="1">
    <source>
        <dbReference type="SAM" id="Phobius"/>
    </source>
</evidence>
<keyword evidence="1" id="KW-0812">Transmembrane</keyword>
<feature type="transmembrane region" description="Helical" evidence="1">
    <location>
        <begin position="77"/>
        <end position="101"/>
    </location>
</feature>
<organism evidence="2 3">
    <name type="scientific">Onchocerca volvulus</name>
    <dbReference type="NCBI Taxonomy" id="6282"/>
    <lineage>
        <taxon>Eukaryota</taxon>
        <taxon>Metazoa</taxon>
        <taxon>Ecdysozoa</taxon>
        <taxon>Nematoda</taxon>
        <taxon>Chromadorea</taxon>
        <taxon>Rhabditida</taxon>
        <taxon>Spirurina</taxon>
        <taxon>Spiruromorpha</taxon>
        <taxon>Filarioidea</taxon>
        <taxon>Onchocercidae</taxon>
        <taxon>Onchocerca</taxon>
    </lineage>
</organism>
<sequence>MLLIEMNDERMIILIPDIVFHPFKYMNNKTLELEHGNRVHFLVSLIFLSFYLITILLNSYLLYLNIRCVDCRRYRRLPLLIINFAISNIILAIGFLLHTLIIDIYYHNENIEIIVDNNIKDKTARAYFTVLKEILKYQMVHNFGNIQVLFLLYLASDSYFSLFIKYNPNHHSFILAMILLSLPYIISIIFIDMRFLQLFIITTSAIVVYLIILILIPSLSFLLTICSVIRQCQIKSPFWIQNRSVTMSLLIITILQLFEKWGLAVELIEANFHIVIIIGNNEGDYNLRVVLKNWYKIAHGITLVMPFLSALIFVLIVGNYRQQAIKHLRQFWRWFRCKQVNNKIDYNVETMHSIITEQTRQRQFHNYSSNIEIF</sequence>
<proteinExistence type="predicted"/>
<name>A0A8R1TR97_ONCVO</name>
<protein>
    <recommendedName>
        <fullName evidence="4">G-protein coupled receptors family 1 profile domain-containing protein</fullName>
    </recommendedName>
</protein>
<keyword evidence="3" id="KW-1185">Reference proteome</keyword>
<dbReference type="Proteomes" id="UP000024404">
    <property type="component" value="Unassembled WGS sequence"/>
</dbReference>
<feature type="transmembrane region" description="Helical" evidence="1">
    <location>
        <begin position="173"/>
        <end position="191"/>
    </location>
</feature>
<feature type="transmembrane region" description="Helical" evidence="1">
    <location>
        <begin position="238"/>
        <end position="258"/>
    </location>
</feature>
<keyword evidence="1" id="KW-0472">Membrane</keyword>
<feature type="transmembrane region" description="Helical" evidence="1">
    <location>
        <begin position="146"/>
        <end position="166"/>
    </location>
</feature>
<accession>A0A8R1TR97</accession>
<feature type="transmembrane region" description="Helical" evidence="1">
    <location>
        <begin position="297"/>
        <end position="320"/>
    </location>
</feature>
<dbReference type="EMBL" id="CMVM020000079">
    <property type="status" value="NOT_ANNOTATED_CDS"/>
    <property type="molecule type" value="Genomic_DNA"/>
</dbReference>
<reference evidence="3" key="1">
    <citation type="submission" date="2013-10" db="EMBL/GenBank/DDBJ databases">
        <title>Genome sequencing of Onchocerca volvulus.</title>
        <authorList>
            <person name="Cotton J."/>
            <person name="Tsai J."/>
            <person name="Stanley E."/>
            <person name="Tracey A."/>
            <person name="Holroyd N."/>
            <person name="Lustigman S."/>
            <person name="Berriman M."/>
        </authorList>
    </citation>
    <scope>NUCLEOTIDE SEQUENCE</scope>
</reference>
<evidence type="ECO:0000313" key="2">
    <source>
        <dbReference type="EnsemblMetazoa" id="OVOC3187.1"/>
    </source>
</evidence>
<feature type="transmembrane region" description="Helical" evidence="1">
    <location>
        <begin position="197"/>
        <end position="226"/>
    </location>
</feature>
<dbReference type="OMA" id="SVCLVIK"/>
<evidence type="ECO:0008006" key="4">
    <source>
        <dbReference type="Google" id="ProtNLM"/>
    </source>
</evidence>
<evidence type="ECO:0000313" key="3">
    <source>
        <dbReference type="Proteomes" id="UP000024404"/>
    </source>
</evidence>
<keyword evidence="1" id="KW-1133">Transmembrane helix</keyword>